<accession>A0A1M4UK31</accession>
<dbReference type="InterPro" id="IPR032710">
    <property type="entry name" value="NTF2-like_dom_sf"/>
</dbReference>
<dbReference type="STRING" id="288992.SAMN04488522_101592"/>
<dbReference type="EMBL" id="FQUQ01000001">
    <property type="protein sequence ID" value="SHE57024.1"/>
    <property type="molecule type" value="Genomic_DNA"/>
</dbReference>
<evidence type="ECO:0000313" key="2">
    <source>
        <dbReference type="EMBL" id="SHE57024.1"/>
    </source>
</evidence>
<name>A0A1M4UK31_9SPHI</name>
<keyword evidence="3" id="KW-1185">Reference proteome</keyword>
<organism evidence="2 3">
    <name type="scientific">Pedobacter caeni</name>
    <dbReference type="NCBI Taxonomy" id="288992"/>
    <lineage>
        <taxon>Bacteria</taxon>
        <taxon>Pseudomonadati</taxon>
        <taxon>Bacteroidota</taxon>
        <taxon>Sphingobacteriia</taxon>
        <taxon>Sphingobacteriales</taxon>
        <taxon>Sphingobacteriaceae</taxon>
        <taxon>Pedobacter</taxon>
    </lineage>
</organism>
<dbReference type="Pfam" id="PF12680">
    <property type="entry name" value="SnoaL_2"/>
    <property type="match status" value="1"/>
</dbReference>
<feature type="domain" description="SnoaL-like" evidence="1">
    <location>
        <begin position="5"/>
        <end position="56"/>
    </location>
</feature>
<reference evidence="3" key="1">
    <citation type="submission" date="2016-11" db="EMBL/GenBank/DDBJ databases">
        <authorList>
            <person name="Varghese N."/>
            <person name="Submissions S."/>
        </authorList>
    </citation>
    <scope>NUCLEOTIDE SEQUENCE [LARGE SCALE GENOMIC DNA]</scope>
    <source>
        <strain evidence="3">DSM 16990</strain>
    </source>
</reference>
<dbReference type="AlphaFoldDB" id="A0A1M4UK31"/>
<evidence type="ECO:0000259" key="1">
    <source>
        <dbReference type="Pfam" id="PF12680"/>
    </source>
</evidence>
<protein>
    <recommendedName>
        <fullName evidence="1">SnoaL-like domain-containing protein</fullName>
    </recommendedName>
</protein>
<evidence type="ECO:0000313" key="3">
    <source>
        <dbReference type="Proteomes" id="UP000184287"/>
    </source>
</evidence>
<dbReference type="Gene3D" id="3.10.450.50">
    <property type="match status" value="1"/>
</dbReference>
<proteinExistence type="predicted"/>
<dbReference type="Proteomes" id="UP000184287">
    <property type="component" value="Unassembled WGS sequence"/>
</dbReference>
<gene>
    <name evidence="2" type="ORF">SAMN04488522_101592</name>
</gene>
<sequence>MKKIIQQFIIATNAFDVEAALRLFADDAVIDDVSVGERFKDTKGVREYLGKFFVGYKTVTRLVSIEILDDLHFNAQVDFSGDFGHETGGLNFSFNTDGLIDTIDAYLD</sequence>
<dbReference type="RefSeq" id="WP_073227175.1">
    <property type="nucleotide sequence ID" value="NZ_FQUQ01000001.1"/>
</dbReference>
<dbReference type="InterPro" id="IPR037401">
    <property type="entry name" value="SnoaL-like"/>
</dbReference>
<dbReference type="SUPFAM" id="SSF54427">
    <property type="entry name" value="NTF2-like"/>
    <property type="match status" value="1"/>
</dbReference>
<dbReference type="OrthoDB" id="1115105at2"/>